<dbReference type="InterPro" id="IPR057326">
    <property type="entry name" value="KR_dom"/>
</dbReference>
<dbReference type="GO" id="GO:0016491">
    <property type="term" value="F:oxidoreductase activity"/>
    <property type="evidence" value="ECO:0007669"/>
    <property type="project" value="UniProtKB-KW"/>
</dbReference>
<dbReference type="RefSeq" id="WP_188608209.1">
    <property type="nucleotide sequence ID" value="NZ_BMGG01000002.1"/>
</dbReference>
<dbReference type="EMBL" id="BMGG01000002">
    <property type="protein sequence ID" value="GGC54428.1"/>
    <property type="molecule type" value="Genomic_DNA"/>
</dbReference>
<dbReference type="SUPFAM" id="SSF51735">
    <property type="entry name" value="NAD(P)-binding Rossmann-fold domains"/>
    <property type="match status" value="1"/>
</dbReference>
<evidence type="ECO:0000313" key="6">
    <source>
        <dbReference type="Proteomes" id="UP000637002"/>
    </source>
</evidence>
<dbReference type="Proteomes" id="UP000637002">
    <property type="component" value="Unassembled WGS sequence"/>
</dbReference>
<proteinExistence type="inferred from homology"/>
<organism evidence="5 6">
    <name type="scientific">Chelatococcus reniformis</name>
    <dbReference type="NCBI Taxonomy" id="1494448"/>
    <lineage>
        <taxon>Bacteria</taxon>
        <taxon>Pseudomonadati</taxon>
        <taxon>Pseudomonadota</taxon>
        <taxon>Alphaproteobacteria</taxon>
        <taxon>Hyphomicrobiales</taxon>
        <taxon>Chelatococcaceae</taxon>
        <taxon>Chelatococcus</taxon>
    </lineage>
</organism>
<dbReference type="InterPro" id="IPR002347">
    <property type="entry name" value="SDR_fam"/>
</dbReference>
<name>A0A916U022_9HYPH</name>
<evidence type="ECO:0000256" key="3">
    <source>
        <dbReference type="RuleBase" id="RU000363"/>
    </source>
</evidence>
<reference evidence="5" key="1">
    <citation type="journal article" date="2014" name="Int. J. Syst. Evol. Microbiol.">
        <title>Complete genome sequence of Corynebacterium casei LMG S-19264T (=DSM 44701T), isolated from a smear-ripened cheese.</title>
        <authorList>
            <consortium name="US DOE Joint Genome Institute (JGI-PGF)"/>
            <person name="Walter F."/>
            <person name="Albersmeier A."/>
            <person name="Kalinowski J."/>
            <person name="Ruckert C."/>
        </authorList>
    </citation>
    <scope>NUCLEOTIDE SEQUENCE</scope>
    <source>
        <strain evidence="5">CGMCC 1.12919</strain>
    </source>
</reference>
<dbReference type="Pfam" id="PF00106">
    <property type="entry name" value="adh_short"/>
    <property type="match status" value="1"/>
</dbReference>
<evidence type="ECO:0000256" key="1">
    <source>
        <dbReference type="ARBA" id="ARBA00006484"/>
    </source>
</evidence>
<comment type="similarity">
    <text evidence="1 3">Belongs to the short-chain dehydrogenases/reductases (SDR) family.</text>
</comment>
<dbReference type="PANTHER" id="PTHR45024">
    <property type="entry name" value="DEHYDROGENASES, SHORT CHAIN"/>
    <property type="match status" value="1"/>
</dbReference>
<gene>
    <name evidence="5" type="ORF">GCM10010994_11730</name>
</gene>
<feature type="domain" description="Ketoreductase" evidence="4">
    <location>
        <begin position="8"/>
        <end position="204"/>
    </location>
</feature>
<reference evidence="5" key="2">
    <citation type="submission" date="2020-09" db="EMBL/GenBank/DDBJ databases">
        <authorList>
            <person name="Sun Q."/>
            <person name="Zhou Y."/>
        </authorList>
    </citation>
    <scope>NUCLEOTIDE SEQUENCE</scope>
    <source>
        <strain evidence="5">CGMCC 1.12919</strain>
    </source>
</reference>
<evidence type="ECO:0000256" key="2">
    <source>
        <dbReference type="ARBA" id="ARBA00023002"/>
    </source>
</evidence>
<dbReference type="InterPro" id="IPR051687">
    <property type="entry name" value="Peroxisomal_Beta-Oxidation"/>
</dbReference>
<keyword evidence="6" id="KW-1185">Reference proteome</keyword>
<protein>
    <submittedName>
        <fullName evidence="5">3-oxoacyl-ACP reductase</fullName>
    </submittedName>
</protein>
<dbReference type="SMART" id="SM00822">
    <property type="entry name" value="PKS_KR"/>
    <property type="match status" value="1"/>
</dbReference>
<dbReference type="PROSITE" id="PS00061">
    <property type="entry name" value="ADH_SHORT"/>
    <property type="match status" value="1"/>
</dbReference>
<keyword evidence="2" id="KW-0560">Oxidoreductase</keyword>
<evidence type="ECO:0000313" key="5">
    <source>
        <dbReference type="EMBL" id="GGC54428.1"/>
    </source>
</evidence>
<dbReference type="InterPro" id="IPR036291">
    <property type="entry name" value="NAD(P)-bd_dom_sf"/>
</dbReference>
<evidence type="ECO:0000259" key="4">
    <source>
        <dbReference type="SMART" id="SM00822"/>
    </source>
</evidence>
<dbReference type="Gene3D" id="3.40.50.720">
    <property type="entry name" value="NAD(P)-binding Rossmann-like Domain"/>
    <property type="match status" value="1"/>
</dbReference>
<comment type="caution">
    <text evidence="5">The sequence shown here is derived from an EMBL/GenBank/DDBJ whole genome shotgun (WGS) entry which is preliminary data.</text>
</comment>
<accession>A0A916U022</accession>
<dbReference type="PRINTS" id="PR00081">
    <property type="entry name" value="GDHRDH"/>
</dbReference>
<dbReference type="InterPro" id="IPR020904">
    <property type="entry name" value="Sc_DH/Rdtase_CS"/>
</dbReference>
<dbReference type="PRINTS" id="PR00080">
    <property type="entry name" value="SDRFAMILY"/>
</dbReference>
<dbReference type="PANTHER" id="PTHR45024:SF2">
    <property type="entry name" value="SCP2 DOMAIN-CONTAINING PROTEIN"/>
    <property type="match status" value="1"/>
</dbReference>
<dbReference type="AlphaFoldDB" id="A0A916U022"/>
<sequence>MSIRFDDRVAIVTGAGNGLGREHALGLAARGAKVVVNDFGGARDGTGGSSEAAEKVVAQIKAAGGEAIADGADVANAEQVKAMVDRAKGQWGRVDILINNAGILRDKTFAKLDIADFWKVVDVHLMGTVNCTKAVWDTMREQNYGRIVLTSSSSGIYGNFGQANYAAAKAAMVGLMNVLHIEGQKNNIHVNTLAPAAATRMTEELMPPEVLKLLEPGKISPGVLFLVSENGPSRVILGAGAGVYAQTHIYETEGAYLPPAENTPEGVAAQFARISDPAGQRELQGAFEQTGHFVSKAAAAQGIKLPAR</sequence>